<sequence>MRGTRMHQTLSYGTVDTDVVAICRKVTFPEPASIRWHSHLVGIWETGKNFMYPGYQCHLLCLEKDRSTGLLCPQFARATQTSAFFAKGRNQHGRLGMAYVEDDGGPQQLHEINPTGLVTVTLKQFSCSSLQAVINLSKIKTSKWDSVNEARRELFHRRQANEKDSPNARRPFCSTHLRAVYQAESGQTSDQCEAEAPTPEALWMDSRECNRRPWRPVWSNSL</sequence>
<evidence type="ECO:0000313" key="2">
    <source>
        <dbReference type="Proteomes" id="UP000770661"/>
    </source>
</evidence>
<comment type="caution">
    <text evidence="1">The sequence shown here is derived from an EMBL/GenBank/DDBJ whole genome shotgun (WGS) entry which is preliminary data.</text>
</comment>
<gene>
    <name evidence="1" type="ORF">GWK47_044467</name>
</gene>
<keyword evidence="2" id="KW-1185">Reference proteome</keyword>
<dbReference type="Proteomes" id="UP000770661">
    <property type="component" value="Unassembled WGS sequence"/>
</dbReference>
<protein>
    <submittedName>
        <fullName evidence="1">Uncharacterized protein</fullName>
    </submittedName>
</protein>
<dbReference type="EMBL" id="JACEEZ010009498">
    <property type="protein sequence ID" value="KAG0722441.1"/>
    <property type="molecule type" value="Genomic_DNA"/>
</dbReference>
<reference evidence="1" key="1">
    <citation type="submission" date="2020-07" db="EMBL/GenBank/DDBJ databases">
        <title>The High-quality genome of the commercially important snow crab, Chionoecetes opilio.</title>
        <authorList>
            <person name="Jeong J.-H."/>
            <person name="Ryu S."/>
        </authorList>
    </citation>
    <scope>NUCLEOTIDE SEQUENCE</scope>
    <source>
        <strain evidence="1">MADBK_172401_WGS</strain>
        <tissue evidence="1">Digestive gland</tissue>
    </source>
</reference>
<accession>A0A8J4YFU1</accession>
<name>A0A8J4YFU1_CHIOP</name>
<proteinExistence type="predicted"/>
<dbReference type="AlphaFoldDB" id="A0A8J4YFU1"/>
<evidence type="ECO:0000313" key="1">
    <source>
        <dbReference type="EMBL" id="KAG0722441.1"/>
    </source>
</evidence>
<organism evidence="1 2">
    <name type="scientific">Chionoecetes opilio</name>
    <name type="common">Atlantic snow crab</name>
    <name type="synonym">Cancer opilio</name>
    <dbReference type="NCBI Taxonomy" id="41210"/>
    <lineage>
        <taxon>Eukaryota</taxon>
        <taxon>Metazoa</taxon>
        <taxon>Ecdysozoa</taxon>
        <taxon>Arthropoda</taxon>
        <taxon>Crustacea</taxon>
        <taxon>Multicrustacea</taxon>
        <taxon>Malacostraca</taxon>
        <taxon>Eumalacostraca</taxon>
        <taxon>Eucarida</taxon>
        <taxon>Decapoda</taxon>
        <taxon>Pleocyemata</taxon>
        <taxon>Brachyura</taxon>
        <taxon>Eubrachyura</taxon>
        <taxon>Majoidea</taxon>
        <taxon>Majidae</taxon>
        <taxon>Chionoecetes</taxon>
    </lineage>
</organism>